<dbReference type="EMBL" id="JACVVK020000004">
    <property type="protein sequence ID" value="KAK7507415.1"/>
    <property type="molecule type" value="Genomic_DNA"/>
</dbReference>
<feature type="compositionally biased region" description="Basic and acidic residues" evidence="1">
    <location>
        <begin position="102"/>
        <end position="124"/>
    </location>
</feature>
<accession>A0ABD0M6R8</accession>
<evidence type="ECO:0000313" key="2">
    <source>
        <dbReference type="EMBL" id="KAK7507415.1"/>
    </source>
</evidence>
<evidence type="ECO:0000313" key="3">
    <source>
        <dbReference type="Proteomes" id="UP001519460"/>
    </source>
</evidence>
<keyword evidence="3" id="KW-1185">Reference proteome</keyword>
<name>A0ABD0M6R8_9CAEN</name>
<gene>
    <name evidence="2" type="ORF">BaRGS_00001350</name>
</gene>
<dbReference type="Proteomes" id="UP001519460">
    <property type="component" value="Unassembled WGS sequence"/>
</dbReference>
<reference evidence="2 3" key="1">
    <citation type="journal article" date="2023" name="Sci. Data">
        <title>Genome assembly of the Korean intertidal mud-creeper Batillaria attramentaria.</title>
        <authorList>
            <person name="Patra A.K."/>
            <person name="Ho P.T."/>
            <person name="Jun S."/>
            <person name="Lee S.J."/>
            <person name="Kim Y."/>
            <person name="Won Y.J."/>
        </authorList>
    </citation>
    <scope>NUCLEOTIDE SEQUENCE [LARGE SCALE GENOMIC DNA]</scope>
    <source>
        <strain evidence="2">Wonlab-2016</strain>
    </source>
</reference>
<feature type="compositionally biased region" description="Basic and acidic residues" evidence="1">
    <location>
        <begin position="39"/>
        <end position="49"/>
    </location>
</feature>
<protein>
    <submittedName>
        <fullName evidence="2">Uncharacterized protein</fullName>
    </submittedName>
</protein>
<proteinExistence type="predicted"/>
<dbReference type="AlphaFoldDB" id="A0ABD0M6R8"/>
<feature type="region of interest" description="Disordered" evidence="1">
    <location>
        <begin position="38"/>
        <end position="124"/>
    </location>
</feature>
<comment type="caution">
    <text evidence="2">The sequence shown here is derived from an EMBL/GenBank/DDBJ whole genome shotgun (WGS) entry which is preliminary data.</text>
</comment>
<organism evidence="2 3">
    <name type="scientific">Batillaria attramentaria</name>
    <dbReference type="NCBI Taxonomy" id="370345"/>
    <lineage>
        <taxon>Eukaryota</taxon>
        <taxon>Metazoa</taxon>
        <taxon>Spiralia</taxon>
        <taxon>Lophotrochozoa</taxon>
        <taxon>Mollusca</taxon>
        <taxon>Gastropoda</taxon>
        <taxon>Caenogastropoda</taxon>
        <taxon>Sorbeoconcha</taxon>
        <taxon>Cerithioidea</taxon>
        <taxon>Batillariidae</taxon>
        <taxon>Batillaria</taxon>
    </lineage>
</organism>
<sequence>MCVSQRPTRTQPACAGVCHGPTNVTDVLDEEVQVHSLRARTETEEKTEIYRLSQRSVTPPPDLHRTRHPPLPAPAESDGYTEDLISQRGRSAGGKGFSAQPRQEDRVKQQQQKLDDHVMSLKPN</sequence>
<evidence type="ECO:0000256" key="1">
    <source>
        <dbReference type="SAM" id="MobiDB-lite"/>
    </source>
</evidence>